<comment type="caution">
    <text evidence="5">The sequence shown here is derived from an EMBL/GenBank/DDBJ whole genome shotgun (WGS) entry which is preliminary data.</text>
</comment>
<dbReference type="InterPro" id="IPR018062">
    <property type="entry name" value="HTH_AraC-typ_CS"/>
</dbReference>
<feature type="domain" description="HTH araC/xylS-type" evidence="4">
    <location>
        <begin position="221"/>
        <end position="318"/>
    </location>
</feature>
<sequence length="324" mass="35763">MTFSNDPLHHEQEDDHWREAVDGKIDQLGWRAFTKVEQPDSDITVFMIDVTPVADTVFHPEGPATFSLSVFLDGLGTLSVDGAAPFALKSGSAVLFACNRTTRGENFVQANQRLRVVDIRFEAALLEKLGGVSLSKLGGSVMTEHSLPEQDVFLVGFKAPPELLAAANSLFQCRYEPGLARQLHLYSKSIEALSIGLDTVSRGQTGKPVKPITSEEMLKLHKAVEIIEKQYSADWTIPRLAREVGLNERRLKQAFRLEIGRSVHDYLRTTRLDAAAALLQSGVSVTEAAYAVGFDNLSHFSKVFREEKGILPSRYTSSKCAQSQ</sequence>
<accession>A0ABU1MC41</accession>
<evidence type="ECO:0000313" key="6">
    <source>
        <dbReference type="Proteomes" id="UP001184614"/>
    </source>
</evidence>
<reference evidence="5 6" key="1">
    <citation type="submission" date="2023-07" db="EMBL/GenBank/DDBJ databases">
        <title>Sorghum-associated microbial communities from plants grown in Nebraska, USA.</title>
        <authorList>
            <person name="Schachtman D."/>
        </authorList>
    </citation>
    <scope>NUCLEOTIDE SEQUENCE [LARGE SCALE GENOMIC DNA]</scope>
    <source>
        <strain evidence="5 6">DS1730</strain>
    </source>
</reference>
<dbReference type="InterPro" id="IPR053142">
    <property type="entry name" value="PchR_regulatory_protein"/>
</dbReference>
<protein>
    <submittedName>
        <fullName evidence="5">AraC-like DNA-binding protein</fullName>
    </submittedName>
</protein>
<dbReference type="PROSITE" id="PS01124">
    <property type="entry name" value="HTH_ARAC_FAMILY_2"/>
    <property type="match status" value="1"/>
</dbReference>
<dbReference type="InterPro" id="IPR018060">
    <property type="entry name" value="HTH_AraC"/>
</dbReference>
<dbReference type="InterPro" id="IPR020449">
    <property type="entry name" value="Tscrpt_reg_AraC-type_HTH"/>
</dbReference>
<dbReference type="Pfam" id="PF12833">
    <property type="entry name" value="HTH_18"/>
    <property type="match status" value="1"/>
</dbReference>
<evidence type="ECO:0000313" key="5">
    <source>
        <dbReference type="EMBL" id="MDR6433488.1"/>
    </source>
</evidence>
<organism evidence="5 6">
    <name type="scientific">Brucella pseudogrignonensis</name>
    <dbReference type="NCBI Taxonomy" id="419475"/>
    <lineage>
        <taxon>Bacteria</taxon>
        <taxon>Pseudomonadati</taxon>
        <taxon>Pseudomonadota</taxon>
        <taxon>Alphaproteobacteria</taxon>
        <taxon>Hyphomicrobiales</taxon>
        <taxon>Brucellaceae</taxon>
        <taxon>Brucella/Ochrobactrum group</taxon>
        <taxon>Brucella</taxon>
    </lineage>
</organism>
<dbReference type="PROSITE" id="PS00041">
    <property type="entry name" value="HTH_ARAC_FAMILY_1"/>
    <property type="match status" value="1"/>
</dbReference>
<dbReference type="RefSeq" id="WP_310014332.1">
    <property type="nucleotide sequence ID" value="NZ_JAVDQT010000005.1"/>
</dbReference>
<gene>
    <name evidence="5" type="ORF">J2782_003234</name>
</gene>
<dbReference type="InterPro" id="IPR009057">
    <property type="entry name" value="Homeodomain-like_sf"/>
</dbReference>
<keyword evidence="3" id="KW-0804">Transcription</keyword>
<dbReference type="PRINTS" id="PR00032">
    <property type="entry name" value="HTHARAC"/>
</dbReference>
<evidence type="ECO:0000256" key="2">
    <source>
        <dbReference type="ARBA" id="ARBA00023125"/>
    </source>
</evidence>
<dbReference type="PANTHER" id="PTHR47893">
    <property type="entry name" value="REGULATORY PROTEIN PCHR"/>
    <property type="match status" value="1"/>
</dbReference>
<proteinExistence type="predicted"/>
<evidence type="ECO:0000256" key="3">
    <source>
        <dbReference type="ARBA" id="ARBA00023163"/>
    </source>
</evidence>
<name>A0ABU1MC41_9HYPH</name>
<dbReference type="PANTHER" id="PTHR47893:SF1">
    <property type="entry name" value="REGULATORY PROTEIN PCHR"/>
    <property type="match status" value="1"/>
</dbReference>
<keyword evidence="6" id="KW-1185">Reference proteome</keyword>
<keyword evidence="1" id="KW-0805">Transcription regulation</keyword>
<dbReference type="EMBL" id="JAVDQT010000005">
    <property type="protein sequence ID" value="MDR6433488.1"/>
    <property type="molecule type" value="Genomic_DNA"/>
</dbReference>
<dbReference type="SMART" id="SM00342">
    <property type="entry name" value="HTH_ARAC"/>
    <property type="match status" value="1"/>
</dbReference>
<evidence type="ECO:0000256" key="1">
    <source>
        <dbReference type="ARBA" id="ARBA00023015"/>
    </source>
</evidence>
<dbReference type="Proteomes" id="UP001184614">
    <property type="component" value="Unassembled WGS sequence"/>
</dbReference>
<evidence type="ECO:0000259" key="4">
    <source>
        <dbReference type="PROSITE" id="PS01124"/>
    </source>
</evidence>
<dbReference type="SUPFAM" id="SSF46689">
    <property type="entry name" value="Homeodomain-like"/>
    <property type="match status" value="2"/>
</dbReference>
<dbReference type="Gene3D" id="1.10.10.60">
    <property type="entry name" value="Homeodomain-like"/>
    <property type="match status" value="1"/>
</dbReference>
<keyword evidence="2" id="KW-0238">DNA-binding</keyword>